<gene>
    <name evidence="3" type="ORF">HGI30_02560</name>
</gene>
<protein>
    <submittedName>
        <fullName evidence="3">Sugar diacid utilization regulator</fullName>
    </submittedName>
</protein>
<dbReference type="Gene3D" id="1.10.10.2840">
    <property type="entry name" value="PucR C-terminal helix-turn-helix domain"/>
    <property type="match status" value="1"/>
</dbReference>
<dbReference type="Pfam" id="PF05651">
    <property type="entry name" value="Diacid_rec"/>
    <property type="match status" value="1"/>
</dbReference>
<accession>A0A6H2GT30</accession>
<proteinExistence type="predicted"/>
<dbReference type="AlphaFoldDB" id="A0A6H2GT30"/>
<feature type="domain" description="Putative sugar diacid recognition" evidence="1">
    <location>
        <begin position="4"/>
        <end position="132"/>
    </location>
</feature>
<evidence type="ECO:0000259" key="2">
    <source>
        <dbReference type="Pfam" id="PF13556"/>
    </source>
</evidence>
<evidence type="ECO:0000313" key="4">
    <source>
        <dbReference type="Proteomes" id="UP000502136"/>
    </source>
</evidence>
<sequence length="344" mass="38055">MYPLSHELAQDIVDRMMKDIPYNINIMNERGVIIGSGDRARIGSEHRGALQALATGRMVEVREDGLAEKKGTNEPIVIGQARIGVIGISGSPEEVRPFCSIVRTTVSLLIEQGMALQSMQNEANRKKAFLESLLLHPGLYSQKLRKEALAYRIDLLLPTALLHAKGLSPATLGPGMLLQHPFLPVEDDGVFFFMQDAAEARLLAEQLRRSHSGARFSLSRAEPSIAEAHRQAKGAMAVSLALKAPDPVVSYDEVEFLVQLAEADIPGTEQLAAKLEDKESADLLDTLRTYLHRDGSISAVSAELNIHRNTLQYRLKRIRDLTGKDPRHLFDLFELAHGLLALYR</sequence>
<dbReference type="InterPro" id="IPR042070">
    <property type="entry name" value="PucR_C-HTH_sf"/>
</dbReference>
<name>A0A6H2GT30_9BACL</name>
<keyword evidence="4" id="KW-1185">Reference proteome</keyword>
<dbReference type="Proteomes" id="UP000502136">
    <property type="component" value="Chromosome"/>
</dbReference>
<evidence type="ECO:0000313" key="3">
    <source>
        <dbReference type="EMBL" id="QJC50583.1"/>
    </source>
</evidence>
<dbReference type="EMBL" id="CP051428">
    <property type="protein sequence ID" value="QJC50583.1"/>
    <property type="molecule type" value="Genomic_DNA"/>
</dbReference>
<dbReference type="InterPro" id="IPR051448">
    <property type="entry name" value="CdaR-like_regulators"/>
</dbReference>
<dbReference type="InterPro" id="IPR008599">
    <property type="entry name" value="Diacid_rec"/>
</dbReference>
<dbReference type="Pfam" id="PF13556">
    <property type="entry name" value="HTH_30"/>
    <property type="match status" value="1"/>
</dbReference>
<organism evidence="3 4">
    <name type="scientific">Paenibacillus albicereus</name>
    <dbReference type="NCBI Taxonomy" id="2726185"/>
    <lineage>
        <taxon>Bacteria</taxon>
        <taxon>Bacillati</taxon>
        <taxon>Bacillota</taxon>
        <taxon>Bacilli</taxon>
        <taxon>Bacillales</taxon>
        <taxon>Paenibacillaceae</taxon>
        <taxon>Paenibacillus</taxon>
    </lineage>
</organism>
<dbReference type="KEGG" id="palr:HGI30_02560"/>
<dbReference type="InterPro" id="IPR025736">
    <property type="entry name" value="PucR_C-HTH_dom"/>
</dbReference>
<dbReference type="PANTHER" id="PTHR33744:SF15">
    <property type="entry name" value="CARBOHYDRATE DIACID REGULATOR"/>
    <property type="match status" value="1"/>
</dbReference>
<dbReference type="PANTHER" id="PTHR33744">
    <property type="entry name" value="CARBOHYDRATE DIACID REGULATOR"/>
    <property type="match status" value="1"/>
</dbReference>
<evidence type="ECO:0000259" key="1">
    <source>
        <dbReference type="Pfam" id="PF05651"/>
    </source>
</evidence>
<dbReference type="RefSeq" id="WP_168906260.1">
    <property type="nucleotide sequence ID" value="NZ_CP051428.1"/>
</dbReference>
<feature type="domain" description="PucR C-terminal helix-turn-helix" evidence="2">
    <location>
        <begin position="283"/>
        <end position="340"/>
    </location>
</feature>
<reference evidence="3 4" key="1">
    <citation type="submission" date="2020-04" db="EMBL/GenBank/DDBJ databases">
        <title>Novel Paenibacillus strain UniB2 isolated from commercial digestive syrup.</title>
        <authorList>
            <person name="Thorat V."/>
            <person name="Kirdat K."/>
            <person name="Tiwarekar B."/>
            <person name="Yadav A."/>
        </authorList>
    </citation>
    <scope>NUCLEOTIDE SEQUENCE [LARGE SCALE GENOMIC DNA]</scope>
    <source>
        <strain evidence="3 4">UniB2</strain>
    </source>
</reference>